<dbReference type="EMBL" id="ML119672">
    <property type="protein sequence ID" value="RPA82371.1"/>
    <property type="molecule type" value="Genomic_DNA"/>
</dbReference>
<evidence type="ECO:0000313" key="3">
    <source>
        <dbReference type="Proteomes" id="UP000275078"/>
    </source>
</evidence>
<dbReference type="AlphaFoldDB" id="A0A3N4IDT6"/>
<reference evidence="2 3" key="1">
    <citation type="journal article" date="2018" name="Nat. Ecol. Evol.">
        <title>Pezizomycetes genomes reveal the molecular basis of ectomycorrhizal truffle lifestyle.</title>
        <authorList>
            <person name="Murat C."/>
            <person name="Payen T."/>
            <person name="Noel B."/>
            <person name="Kuo A."/>
            <person name="Morin E."/>
            <person name="Chen J."/>
            <person name="Kohler A."/>
            <person name="Krizsan K."/>
            <person name="Balestrini R."/>
            <person name="Da Silva C."/>
            <person name="Montanini B."/>
            <person name="Hainaut M."/>
            <person name="Levati E."/>
            <person name="Barry K.W."/>
            <person name="Belfiori B."/>
            <person name="Cichocki N."/>
            <person name="Clum A."/>
            <person name="Dockter R.B."/>
            <person name="Fauchery L."/>
            <person name="Guy J."/>
            <person name="Iotti M."/>
            <person name="Le Tacon F."/>
            <person name="Lindquist E.A."/>
            <person name="Lipzen A."/>
            <person name="Malagnac F."/>
            <person name="Mello A."/>
            <person name="Molinier V."/>
            <person name="Miyauchi S."/>
            <person name="Poulain J."/>
            <person name="Riccioni C."/>
            <person name="Rubini A."/>
            <person name="Sitrit Y."/>
            <person name="Splivallo R."/>
            <person name="Traeger S."/>
            <person name="Wang M."/>
            <person name="Zifcakova L."/>
            <person name="Wipf D."/>
            <person name="Zambonelli A."/>
            <person name="Paolocci F."/>
            <person name="Nowrousian M."/>
            <person name="Ottonello S."/>
            <person name="Baldrian P."/>
            <person name="Spatafora J.W."/>
            <person name="Henrissat B."/>
            <person name="Nagy L.G."/>
            <person name="Aury J.M."/>
            <person name="Wincker P."/>
            <person name="Grigoriev I.V."/>
            <person name="Bonfante P."/>
            <person name="Martin F.M."/>
        </authorList>
    </citation>
    <scope>NUCLEOTIDE SEQUENCE [LARGE SCALE GENOMIC DNA]</scope>
    <source>
        <strain evidence="2 3">RN42</strain>
    </source>
</reference>
<feature type="compositionally biased region" description="Pro residues" evidence="1">
    <location>
        <begin position="1"/>
        <end position="20"/>
    </location>
</feature>
<gene>
    <name evidence="2" type="ORF">BJ508DRAFT_91205</name>
</gene>
<keyword evidence="3" id="KW-1185">Reference proteome</keyword>
<protein>
    <submittedName>
        <fullName evidence="2">Uncharacterized protein</fullName>
    </submittedName>
</protein>
<feature type="compositionally biased region" description="Pro residues" evidence="1">
    <location>
        <begin position="27"/>
        <end position="53"/>
    </location>
</feature>
<dbReference type="Proteomes" id="UP000275078">
    <property type="component" value="Unassembled WGS sequence"/>
</dbReference>
<feature type="compositionally biased region" description="Pro residues" evidence="1">
    <location>
        <begin position="190"/>
        <end position="201"/>
    </location>
</feature>
<feature type="region of interest" description="Disordered" evidence="1">
    <location>
        <begin position="1"/>
        <end position="53"/>
    </location>
</feature>
<sequence length="201" mass="21445">MNTKPPPATRGPLPSPPPHSPLSSPQPIHPPLPALPFHPPHTSPSSSPPPTYAAPPPSYNYAFPHPLSILSCADLPPPTFSSNYHSAPTFKAEFRAPFYPPQHGHHHQPQQQQQANAMQHFHQQYRTGANWGVVEGGRLSGDAFATEGQVGMGAGCGWWSRKIVYYSGGQPVTQTGPGYGAEYQGQWQSPTPPGSPGPGAA</sequence>
<evidence type="ECO:0000313" key="2">
    <source>
        <dbReference type="EMBL" id="RPA82371.1"/>
    </source>
</evidence>
<proteinExistence type="predicted"/>
<organism evidence="2 3">
    <name type="scientific">Ascobolus immersus RN42</name>
    <dbReference type="NCBI Taxonomy" id="1160509"/>
    <lineage>
        <taxon>Eukaryota</taxon>
        <taxon>Fungi</taxon>
        <taxon>Dikarya</taxon>
        <taxon>Ascomycota</taxon>
        <taxon>Pezizomycotina</taxon>
        <taxon>Pezizomycetes</taxon>
        <taxon>Pezizales</taxon>
        <taxon>Ascobolaceae</taxon>
        <taxon>Ascobolus</taxon>
    </lineage>
</organism>
<name>A0A3N4IDT6_ASCIM</name>
<accession>A0A3N4IDT6</accession>
<evidence type="ECO:0000256" key="1">
    <source>
        <dbReference type="SAM" id="MobiDB-lite"/>
    </source>
</evidence>
<feature type="region of interest" description="Disordered" evidence="1">
    <location>
        <begin position="176"/>
        <end position="201"/>
    </location>
</feature>